<dbReference type="AlphaFoldDB" id="A0A140DY02"/>
<evidence type="ECO:0000313" key="1">
    <source>
        <dbReference type="EMBL" id="AMK55529.1"/>
    </source>
</evidence>
<evidence type="ECO:0000313" key="2">
    <source>
        <dbReference type="Proteomes" id="UP000069771"/>
    </source>
</evidence>
<dbReference type="NCBIfam" id="TIGR02547">
    <property type="entry name" value="casA_cse1"/>
    <property type="match status" value="1"/>
</dbReference>
<dbReference type="STRING" id="1702221.AALO17_23950"/>
<dbReference type="OrthoDB" id="3187690at2"/>
<gene>
    <name evidence="1" type="ORF">AALO17_23950</name>
</gene>
<dbReference type="Pfam" id="PF09481">
    <property type="entry name" value="CRISPR_Cse1"/>
    <property type="match status" value="1"/>
</dbReference>
<reference evidence="1 2" key="1">
    <citation type="journal article" date="2016" name="Gut Pathog.">
        <title>Whole genome sequencing of "Faecalibaculum rodentium" ALO17, isolated from C57BL/6J laboratory mouse feces.</title>
        <authorList>
            <person name="Lim S."/>
            <person name="Chang D.H."/>
            <person name="Ahn S."/>
            <person name="Kim B.C."/>
        </authorList>
    </citation>
    <scope>NUCLEOTIDE SEQUENCE [LARGE SCALE GENOMIC DNA]</scope>
    <source>
        <strain evidence="1 2">Alo17</strain>
    </source>
</reference>
<keyword evidence="2" id="KW-1185">Reference proteome</keyword>
<dbReference type="Gene3D" id="1.10.132.100">
    <property type="match status" value="1"/>
</dbReference>
<dbReference type="KEGG" id="fro:AALO17_23950"/>
<organism evidence="1 2">
    <name type="scientific">Faecalibaculum rodentium</name>
    <dbReference type="NCBI Taxonomy" id="1702221"/>
    <lineage>
        <taxon>Bacteria</taxon>
        <taxon>Bacillati</taxon>
        <taxon>Bacillota</taxon>
        <taxon>Erysipelotrichia</taxon>
        <taxon>Erysipelotrichales</taxon>
        <taxon>Erysipelotrichaceae</taxon>
        <taxon>Faecalibaculum</taxon>
    </lineage>
</organism>
<sequence>MTEKCFNLVDSPWILVKDQEDHTEEVSLEKVLTNAQDYRDLAGETAAQNAAVLRLLIAINHTVITRMDSPVEDEEEALDRWEEIWKDGRLPEQAIKDYLSRWKDKFWLIDPEGGFLQSKTAEIGTDYKASKLTGDLSESNHKLRLFQLRSGESKESLTMAEAARWLLNVNAYDDTSAKAKGTQPNGEKFPSIGAGWLGKLGQIYAYGSNLFETIMLNTVLLKSDDSIWGKDKPYWEEQEKVRQRQEIRMPDNQAGLLTFPSRLLLLKEQNGRITGFNLLGGGFFEKTDAFNEPFTTWRPVKGKKNEPVHFVPRRHDAARQIWRDFASIAGFGREKEGQEIHLPGIVLWIKTLQAENLIPDSQPIEFTMPFVQYGDKDFFVTDTSTQSLMMYPKLLTEAGKEWRTIIEEEISKIDTAAYDTGILAQTVAEASGDSGESVTKFAVKGRALAYENADEPFRTWLATLNPSTYEDEEARQGKREELQRKLRNCFLRLECTVVGVPPVNALFSRQVMKGGKMVRVLSVPEAEMRFEAQINKLYPKITQKEGGTE</sequence>
<dbReference type="RefSeq" id="WP_067559295.1">
    <property type="nucleotide sequence ID" value="NZ_CP011391.1"/>
</dbReference>
<protein>
    <recommendedName>
        <fullName evidence="3">Type I-E CRISPR-associated protein Cse1/CasA</fullName>
    </recommendedName>
</protein>
<dbReference type="Proteomes" id="UP000069771">
    <property type="component" value="Chromosome"/>
</dbReference>
<name>A0A140DY02_9FIRM</name>
<dbReference type="InterPro" id="IPR013381">
    <property type="entry name" value="CRISPR-assoc_prot_Cse1"/>
</dbReference>
<accession>A0A140DY02</accession>
<proteinExistence type="predicted"/>
<evidence type="ECO:0008006" key="3">
    <source>
        <dbReference type="Google" id="ProtNLM"/>
    </source>
</evidence>
<dbReference type="EMBL" id="CP011391">
    <property type="protein sequence ID" value="AMK55529.1"/>
    <property type="molecule type" value="Genomic_DNA"/>
</dbReference>
<dbReference type="GeneID" id="78478926"/>